<organism evidence="12 13">
    <name type="scientific">Paenibacillus oryzisoli</name>
    <dbReference type="NCBI Taxonomy" id="1850517"/>
    <lineage>
        <taxon>Bacteria</taxon>
        <taxon>Bacillati</taxon>
        <taxon>Bacillota</taxon>
        <taxon>Bacilli</taxon>
        <taxon>Bacillales</taxon>
        <taxon>Paenibacillaceae</taxon>
        <taxon>Paenibacillus</taxon>
    </lineage>
</organism>
<evidence type="ECO:0000256" key="4">
    <source>
        <dbReference type="ARBA" id="ARBA00022679"/>
    </source>
</evidence>
<evidence type="ECO:0000256" key="7">
    <source>
        <dbReference type="ARBA" id="ARBA00022842"/>
    </source>
</evidence>
<dbReference type="Pfam" id="PF02424">
    <property type="entry name" value="ApbE"/>
    <property type="match status" value="1"/>
</dbReference>
<evidence type="ECO:0000256" key="5">
    <source>
        <dbReference type="ARBA" id="ARBA00022723"/>
    </source>
</evidence>
<evidence type="ECO:0000256" key="2">
    <source>
        <dbReference type="ARBA" id="ARBA00016337"/>
    </source>
</evidence>
<evidence type="ECO:0000256" key="8">
    <source>
        <dbReference type="ARBA" id="ARBA00031306"/>
    </source>
</evidence>
<dbReference type="RefSeq" id="WP_068667746.1">
    <property type="nucleotide sequence ID" value="NZ_LYPB01000078.1"/>
</dbReference>
<dbReference type="InterPro" id="IPR003374">
    <property type="entry name" value="ApbE-like_sf"/>
</dbReference>
<dbReference type="STRING" id="1850517.A8708_09400"/>
<dbReference type="SUPFAM" id="SSF143631">
    <property type="entry name" value="ApbE-like"/>
    <property type="match status" value="1"/>
</dbReference>
<evidence type="ECO:0000256" key="10">
    <source>
        <dbReference type="PIRNR" id="PIRNR006268"/>
    </source>
</evidence>
<dbReference type="Gene3D" id="3.10.520.10">
    <property type="entry name" value="ApbE-like domains"/>
    <property type="match status" value="1"/>
</dbReference>
<dbReference type="InterPro" id="IPR024932">
    <property type="entry name" value="ApbE"/>
</dbReference>
<dbReference type="EC" id="2.7.1.180" evidence="1 10"/>
<comment type="cofactor">
    <cofactor evidence="11">
        <name>Mg(2+)</name>
        <dbReference type="ChEBI" id="CHEBI:18420"/>
    </cofactor>
    <cofactor evidence="11">
        <name>Mn(2+)</name>
        <dbReference type="ChEBI" id="CHEBI:29035"/>
    </cofactor>
    <text evidence="11">Magnesium. Can also use manganese.</text>
</comment>
<comment type="similarity">
    <text evidence="10">Belongs to the ApbE family.</text>
</comment>
<proteinExistence type="inferred from homology"/>
<keyword evidence="6 10" id="KW-0274">FAD</keyword>
<evidence type="ECO:0000256" key="6">
    <source>
        <dbReference type="ARBA" id="ARBA00022827"/>
    </source>
</evidence>
<evidence type="ECO:0000256" key="3">
    <source>
        <dbReference type="ARBA" id="ARBA00022630"/>
    </source>
</evidence>
<reference evidence="12 13" key="1">
    <citation type="submission" date="2016-05" db="EMBL/GenBank/DDBJ databases">
        <title>Paenibacillus sp. 1ZS3-15 nov., isolated from the rhizosphere soil.</title>
        <authorList>
            <person name="Zhang X.X."/>
            <person name="Zhang J."/>
        </authorList>
    </citation>
    <scope>NUCLEOTIDE SEQUENCE [LARGE SCALE GENOMIC DNA]</scope>
    <source>
        <strain evidence="12 13">1ZS3-15</strain>
    </source>
</reference>
<dbReference type="EMBL" id="LYPB01000078">
    <property type="protein sequence ID" value="OAS15898.1"/>
    <property type="molecule type" value="Genomic_DNA"/>
</dbReference>
<name>A0A198A4L0_9BACL</name>
<feature type="binding site" evidence="11">
    <location>
        <position position="261"/>
    </location>
    <ligand>
        <name>Mg(2+)</name>
        <dbReference type="ChEBI" id="CHEBI:18420"/>
    </ligand>
</feature>
<evidence type="ECO:0000313" key="13">
    <source>
        <dbReference type="Proteomes" id="UP000078454"/>
    </source>
</evidence>
<keyword evidence="3 10" id="KW-0285">Flavoprotein</keyword>
<keyword evidence="4 10" id="KW-0808">Transferase</keyword>
<accession>A0A198A4L0</accession>
<evidence type="ECO:0000256" key="9">
    <source>
        <dbReference type="ARBA" id="ARBA00048540"/>
    </source>
</evidence>
<evidence type="ECO:0000256" key="1">
    <source>
        <dbReference type="ARBA" id="ARBA00011955"/>
    </source>
</evidence>
<keyword evidence="5 10" id="KW-0479">Metal-binding</keyword>
<comment type="caution">
    <text evidence="12">The sequence shown here is derived from an EMBL/GenBank/DDBJ whole genome shotgun (WGS) entry which is preliminary data.</text>
</comment>
<dbReference type="PANTHER" id="PTHR30040">
    <property type="entry name" value="THIAMINE BIOSYNTHESIS LIPOPROTEIN APBE"/>
    <property type="match status" value="1"/>
</dbReference>
<gene>
    <name evidence="12" type="ORF">A8708_09400</name>
</gene>
<dbReference type="OrthoDB" id="9778595at2"/>
<keyword evidence="13" id="KW-1185">Reference proteome</keyword>
<dbReference type="PIRSF" id="PIRSF006268">
    <property type="entry name" value="ApbE"/>
    <property type="match status" value="1"/>
</dbReference>
<sequence length="297" mass="33126">MVHIVKRTKLFMDTVVEIKVVSSDPVTEIEPVIEQAFSAFRNVELACSRFTPDSELMKACQQVRTHVPISFWLFQPLKFALEMAESTEGIFDPSIGNTMEYYGFNRHYLTGEISSNLASDNATYRDIVLREQDSTMYLHKPMVIDLGAVAKGFAIDIASQTLLRFQGFVINAGGDLFAGGVDEVGQAWRIGIQHPEHKDHIIDTIEVSNFAVCTSGGYERKSKVRPDIHHIINPNSKQSPQELISCSILAPYAMMADVFSTVVCLYGLDHGKKLMIEMDLKGILITSKLHVERVGGI</sequence>
<feature type="binding site" evidence="11">
    <location>
        <position position="257"/>
    </location>
    <ligand>
        <name>Mg(2+)</name>
        <dbReference type="ChEBI" id="CHEBI:18420"/>
    </ligand>
</feature>
<dbReference type="GO" id="GO:0046872">
    <property type="term" value="F:metal ion binding"/>
    <property type="evidence" value="ECO:0007669"/>
    <property type="project" value="UniProtKB-UniRule"/>
</dbReference>
<evidence type="ECO:0000256" key="11">
    <source>
        <dbReference type="PIRSR" id="PIRSR006268-2"/>
    </source>
</evidence>
<dbReference type="AlphaFoldDB" id="A0A198A4L0"/>
<keyword evidence="7 10" id="KW-0460">Magnesium</keyword>
<feature type="binding site" evidence="11">
    <location>
        <position position="148"/>
    </location>
    <ligand>
        <name>Mg(2+)</name>
        <dbReference type="ChEBI" id="CHEBI:18420"/>
    </ligand>
</feature>
<protein>
    <recommendedName>
        <fullName evidence="2 10">FAD:protein FMN transferase</fullName>
        <ecNumber evidence="1 10">2.7.1.180</ecNumber>
    </recommendedName>
    <alternativeName>
        <fullName evidence="8 10">Flavin transferase</fullName>
    </alternativeName>
</protein>
<dbReference type="PANTHER" id="PTHR30040:SF2">
    <property type="entry name" value="FAD:PROTEIN FMN TRANSFERASE"/>
    <property type="match status" value="1"/>
</dbReference>
<evidence type="ECO:0000313" key="12">
    <source>
        <dbReference type="EMBL" id="OAS15898.1"/>
    </source>
</evidence>
<comment type="catalytic activity">
    <reaction evidence="9 10">
        <text>L-threonyl-[protein] + FAD = FMN-L-threonyl-[protein] + AMP + H(+)</text>
        <dbReference type="Rhea" id="RHEA:36847"/>
        <dbReference type="Rhea" id="RHEA-COMP:11060"/>
        <dbReference type="Rhea" id="RHEA-COMP:11061"/>
        <dbReference type="ChEBI" id="CHEBI:15378"/>
        <dbReference type="ChEBI" id="CHEBI:30013"/>
        <dbReference type="ChEBI" id="CHEBI:57692"/>
        <dbReference type="ChEBI" id="CHEBI:74257"/>
        <dbReference type="ChEBI" id="CHEBI:456215"/>
        <dbReference type="EC" id="2.7.1.180"/>
    </reaction>
</comment>
<dbReference type="Proteomes" id="UP000078454">
    <property type="component" value="Unassembled WGS sequence"/>
</dbReference>
<dbReference type="GO" id="GO:0016740">
    <property type="term" value="F:transferase activity"/>
    <property type="evidence" value="ECO:0007669"/>
    <property type="project" value="UniProtKB-UniRule"/>
</dbReference>